<evidence type="ECO:0000256" key="1">
    <source>
        <dbReference type="SAM" id="MobiDB-lite"/>
    </source>
</evidence>
<proteinExistence type="predicted"/>
<gene>
    <name evidence="2" type="ORF">K470DRAFT_265241</name>
</gene>
<feature type="compositionally biased region" description="Pro residues" evidence="1">
    <location>
        <begin position="72"/>
        <end position="81"/>
    </location>
</feature>
<protein>
    <submittedName>
        <fullName evidence="2">Uncharacterized protein</fullName>
    </submittedName>
</protein>
<evidence type="ECO:0000313" key="3">
    <source>
        <dbReference type="Proteomes" id="UP000799421"/>
    </source>
</evidence>
<dbReference type="AlphaFoldDB" id="A0A6A7BWZ7"/>
<dbReference type="Proteomes" id="UP000799421">
    <property type="component" value="Unassembled WGS sequence"/>
</dbReference>
<feature type="compositionally biased region" description="Basic and acidic residues" evidence="1">
    <location>
        <begin position="1"/>
        <end position="10"/>
    </location>
</feature>
<feature type="region of interest" description="Disordered" evidence="1">
    <location>
        <begin position="1"/>
        <end position="170"/>
    </location>
</feature>
<reference evidence="2" key="1">
    <citation type="journal article" date="2020" name="Stud. Mycol.">
        <title>101 Dothideomycetes genomes: a test case for predicting lifestyles and emergence of pathogens.</title>
        <authorList>
            <person name="Haridas S."/>
            <person name="Albert R."/>
            <person name="Binder M."/>
            <person name="Bloem J."/>
            <person name="Labutti K."/>
            <person name="Salamov A."/>
            <person name="Andreopoulos B."/>
            <person name="Baker S."/>
            <person name="Barry K."/>
            <person name="Bills G."/>
            <person name="Bluhm B."/>
            <person name="Cannon C."/>
            <person name="Castanera R."/>
            <person name="Culley D."/>
            <person name="Daum C."/>
            <person name="Ezra D."/>
            <person name="Gonzalez J."/>
            <person name="Henrissat B."/>
            <person name="Kuo A."/>
            <person name="Liang C."/>
            <person name="Lipzen A."/>
            <person name="Lutzoni F."/>
            <person name="Magnuson J."/>
            <person name="Mondo S."/>
            <person name="Nolan M."/>
            <person name="Ohm R."/>
            <person name="Pangilinan J."/>
            <person name="Park H.-J."/>
            <person name="Ramirez L."/>
            <person name="Alfaro M."/>
            <person name="Sun H."/>
            <person name="Tritt A."/>
            <person name="Yoshinaga Y."/>
            <person name="Zwiers L.-H."/>
            <person name="Turgeon B."/>
            <person name="Goodwin S."/>
            <person name="Spatafora J."/>
            <person name="Crous P."/>
            <person name="Grigoriev I."/>
        </authorList>
    </citation>
    <scope>NUCLEOTIDE SEQUENCE</scope>
    <source>
        <strain evidence="2">CBS 480.64</strain>
    </source>
</reference>
<feature type="compositionally biased region" description="Pro residues" evidence="1">
    <location>
        <begin position="32"/>
        <end position="58"/>
    </location>
</feature>
<sequence length="212" mass="22458">MPGPEVEVHSNTKISPPKPPWPHLSDTGPSYFPFPPFPPPPPWRYTPSLPRNPSPSPPSSARTITHQKTPPHLTPKPPPSQPHLNPSLPPATQTGSGNATSAHESTDWAQPAVFSTTATASAPAHSHLHPQPQWENSGAKGARQIKPAPANSTMKGGLNTDSGGGASNRGRETIAGEVVIFPCNVNMGKVSLVMEEEEVEAKPLKVRGKTFG</sequence>
<keyword evidence="3" id="KW-1185">Reference proteome</keyword>
<accession>A0A6A7BWZ7</accession>
<organism evidence="2 3">
    <name type="scientific">Piedraia hortae CBS 480.64</name>
    <dbReference type="NCBI Taxonomy" id="1314780"/>
    <lineage>
        <taxon>Eukaryota</taxon>
        <taxon>Fungi</taxon>
        <taxon>Dikarya</taxon>
        <taxon>Ascomycota</taxon>
        <taxon>Pezizomycotina</taxon>
        <taxon>Dothideomycetes</taxon>
        <taxon>Dothideomycetidae</taxon>
        <taxon>Capnodiales</taxon>
        <taxon>Piedraiaceae</taxon>
        <taxon>Piedraia</taxon>
    </lineage>
</organism>
<feature type="compositionally biased region" description="Low complexity" evidence="1">
    <location>
        <begin position="111"/>
        <end position="125"/>
    </location>
</feature>
<dbReference type="EMBL" id="MU005992">
    <property type="protein sequence ID" value="KAF2859517.1"/>
    <property type="molecule type" value="Genomic_DNA"/>
</dbReference>
<evidence type="ECO:0000313" key="2">
    <source>
        <dbReference type="EMBL" id="KAF2859517.1"/>
    </source>
</evidence>
<name>A0A6A7BWZ7_9PEZI</name>
<feature type="compositionally biased region" description="Polar residues" evidence="1">
    <location>
        <begin position="90"/>
        <end position="103"/>
    </location>
</feature>